<proteinExistence type="predicted"/>
<organism evidence="1">
    <name type="scientific">freshwater metagenome</name>
    <dbReference type="NCBI Taxonomy" id="449393"/>
    <lineage>
        <taxon>unclassified sequences</taxon>
        <taxon>metagenomes</taxon>
        <taxon>ecological metagenomes</taxon>
    </lineage>
</organism>
<sequence>MRKVSVRLSINARAVTISETNNPAPCSRQSVRKGAFVIPAIGARTTGGSIMWSPLASGRVSPFMSLEGVALAMPQPDLVQCVLDPLCRDRELLLPDLREYRNQ</sequence>
<accession>A0A6J7QEU0</accession>
<reference evidence="1" key="1">
    <citation type="submission" date="2020-05" db="EMBL/GenBank/DDBJ databases">
        <authorList>
            <person name="Chiriac C."/>
            <person name="Salcher M."/>
            <person name="Ghai R."/>
            <person name="Kavagutti S V."/>
        </authorList>
    </citation>
    <scope>NUCLEOTIDE SEQUENCE</scope>
</reference>
<name>A0A6J7QEU0_9ZZZZ</name>
<evidence type="ECO:0000313" key="1">
    <source>
        <dbReference type="EMBL" id="CAB5016290.1"/>
    </source>
</evidence>
<protein>
    <submittedName>
        <fullName evidence="1">Unannotated protein</fullName>
    </submittedName>
</protein>
<gene>
    <name evidence="1" type="ORF">UFOPK4074_00907</name>
</gene>
<dbReference type="EMBL" id="CAFBPG010000090">
    <property type="protein sequence ID" value="CAB5016290.1"/>
    <property type="molecule type" value="Genomic_DNA"/>
</dbReference>
<dbReference type="AlphaFoldDB" id="A0A6J7QEU0"/>